<name>A0A7J6MYT3_PERCH</name>
<comment type="cofactor">
    <cofactor evidence="1 5">
        <name>heme</name>
        <dbReference type="ChEBI" id="CHEBI:30413"/>
    </cofactor>
</comment>
<keyword evidence="4 5" id="KW-0408">Iron</keyword>
<dbReference type="Proteomes" id="UP000591131">
    <property type="component" value="Unassembled WGS sequence"/>
</dbReference>
<keyword evidence="6" id="KW-0560">Oxidoreductase</keyword>
<keyword evidence="8" id="KW-1185">Reference proteome</keyword>
<organism evidence="7 8">
    <name type="scientific">Perkinsus chesapeaki</name>
    <name type="common">Clam parasite</name>
    <name type="synonym">Perkinsus andrewsi</name>
    <dbReference type="NCBI Taxonomy" id="330153"/>
    <lineage>
        <taxon>Eukaryota</taxon>
        <taxon>Sar</taxon>
        <taxon>Alveolata</taxon>
        <taxon>Perkinsozoa</taxon>
        <taxon>Perkinsea</taxon>
        <taxon>Perkinsida</taxon>
        <taxon>Perkinsidae</taxon>
        <taxon>Perkinsus</taxon>
    </lineage>
</organism>
<dbReference type="PANTHER" id="PTHR24305:SF166">
    <property type="entry name" value="CYTOCHROME P450 12A4, MITOCHONDRIAL-RELATED"/>
    <property type="match status" value="1"/>
</dbReference>
<dbReference type="GO" id="GO:0005506">
    <property type="term" value="F:iron ion binding"/>
    <property type="evidence" value="ECO:0007669"/>
    <property type="project" value="InterPro"/>
</dbReference>
<keyword evidence="5 6" id="KW-0349">Heme</keyword>
<dbReference type="Gene3D" id="1.10.630.10">
    <property type="entry name" value="Cytochrome P450"/>
    <property type="match status" value="2"/>
</dbReference>
<keyword evidence="3 5" id="KW-0479">Metal-binding</keyword>
<dbReference type="InterPro" id="IPR050121">
    <property type="entry name" value="Cytochrome_P450_monoxygenase"/>
</dbReference>
<dbReference type="Pfam" id="PF00067">
    <property type="entry name" value="p450"/>
    <property type="match status" value="2"/>
</dbReference>
<dbReference type="PROSITE" id="PS00086">
    <property type="entry name" value="CYTOCHROME_P450"/>
    <property type="match status" value="1"/>
</dbReference>
<dbReference type="PRINTS" id="PR00465">
    <property type="entry name" value="EP450IV"/>
</dbReference>
<evidence type="ECO:0000256" key="2">
    <source>
        <dbReference type="ARBA" id="ARBA00010617"/>
    </source>
</evidence>
<dbReference type="GO" id="GO:0020037">
    <property type="term" value="F:heme binding"/>
    <property type="evidence" value="ECO:0007669"/>
    <property type="project" value="InterPro"/>
</dbReference>
<evidence type="ECO:0000256" key="3">
    <source>
        <dbReference type="ARBA" id="ARBA00022723"/>
    </source>
</evidence>
<dbReference type="SUPFAM" id="SSF48264">
    <property type="entry name" value="Cytochrome P450"/>
    <property type="match status" value="1"/>
</dbReference>
<dbReference type="InterPro" id="IPR017972">
    <property type="entry name" value="Cyt_P450_CS"/>
</dbReference>
<dbReference type="EMBL" id="JAAPAO010000039">
    <property type="protein sequence ID" value="KAF4676031.1"/>
    <property type="molecule type" value="Genomic_DNA"/>
</dbReference>
<evidence type="ECO:0000256" key="6">
    <source>
        <dbReference type="RuleBase" id="RU000461"/>
    </source>
</evidence>
<dbReference type="InterPro" id="IPR002403">
    <property type="entry name" value="Cyt_P450_E_grp-IV"/>
</dbReference>
<dbReference type="InterPro" id="IPR036396">
    <property type="entry name" value="Cyt_P450_sf"/>
</dbReference>
<comment type="caution">
    <text evidence="7">The sequence shown here is derived from an EMBL/GenBank/DDBJ whole genome shotgun (WGS) entry which is preliminary data.</text>
</comment>
<dbReference type="PRINTS" id="PR00385">
    <property type="entry name" value="P450"/>
</dbReference>
<proteinExistence type="inferred from homology"/>
<dbReference type="AlphaFoldDB" id="A0A7J6MYT3"/>
<evidence type="ECO:0000313" key="8">
    <source>
        <dbReference type="Proteomes" id="UP000591131"/>
    </source>
</evidence>
<dbReference type="OrthoDB" id="3934656at2759"/>
<comment type="similarity">
    <text evidence="2 6">Belongs to the cytochrome P450 family.</text>
</comment>
<dbReference type="InterPro" id="IPR001128">
    <property type="entry name" value="Cyt_P450"/>
</dbReference>
<evidence type="ECO:0008006" key="9">
    <source>
        <dbReference type="Google" id="ProtNLM"/>
    </source>
</evidence>
<protein>
    <recommendedName>
        <fullName evidence="9">Cytochrome P450</fullName>
    </recommendedName>
</protein>
<keyword evidence="6" id="KW-0503">Monooxygenase</keyword>
<gene>
    <name evidence="7" type="ORF">FOL47_006832</name>
</gene>
<dbReference type="CDD" id="cd00302">
    <property type="entry name" value="cytochrome_P450"/>
    <property type="match status" value="1"/>
</dbReference>
<feature type="binding site" description="axial binding residue" evidence="5">
    <location>
        <position position="390"/>
    </location>
    <ligand>
        <name>heme</name>
        <dbReference type="ChEBI" id="CHEBI:30413"/>
    </ligand>
    <ligandPart>
        <name>Fe</name>
        <dbReference type="ChEBI" id="CHEBI:18248"/>
    </ligandPart>
</feature>
<evidence type="ECO:0000256" key="4">
    <source>
        <dbReference type="ARBA" id="ARBA00023004"/>
    </source>
</evidence>
<dbReference type="PANTHER" id="PTHR24305">
    <property type="entry name" value="CYTOCHROME P450"/>
    <property type="match status" value="1"/>
</dbReference>
<evidence type="ECO:0000256" key="1">
    <source>
        <dbReference type="ARBA" id="ARBA00001971"/>
    </source>
</evidence>
<evidence type="ECO:0000256" key="5">
    <source>
        <dbReference type="PIRSR" id="PIRSR602403-1"/>
    </source>
</evidence>
<dbReference type="GO" id="GO:0004497">
    <property type="term" value="F:monooxygenase activity"/>
    <property type="evidence" value="ECO:0007669"/>
    <property type="project" value="UniProtKB-KW"/>
</dbReference>
<reference evidence="7 8" key="1">
    <citation type="submission" date="2020-04" db="EMBL/GenBank/DDBJ databases">
        <title>Perkinsus chesapeaki whole genome sequence.</title>
        <authorList>
            <person name="Bogema D.R."/>
        </authorList>
    </citation>
    <scope>NUCLEOTIDE SEQUENCE [LARGE SCALE GENOMIC DNA]</scope>
    <source>
        <strain evidence="7">ATCC PRA-425</strain>
    </source>
</reference>
<sequence>MQSYRSLLEASGEKILKTISRLRTKDYIIALTAVIAAKVSFELRYWFLKPPFPGPSFLSLIRASLGGVSSVVDFVDASAREHERVYSIRTPKGPVVVVSDPDLGRSLLKQRPKKFARWKVPRLLNEMNMAIAEGNQWQRLRRHGSAPLNETRVLALISTLCAEADELILKVRRDGEEFMVWSSPEHDIHRLCEFGMSPMKVLYEDRMLSKAVFPPARRLHGDWRYLREIIQEDADMTALASLTTKELTDNVLLFWLAGSETVSVTLAWLLYLLCLNPDIQRQARQEALAARDDLVSAAKTNALPFIEACIHETLRLHSPAPLIPLTAATEAEIEGKLIKPGTLVLVLLAAPMLREGNDFRPERWFTSDGNSIDREKANGHLAFGFGRRRCPGRDLAIKEAMIVTAKLLIAFNNIRLSPNAKVTPVYNTVVTLKPAGLMLEVTPAG</sequence>
<accession>A0A7J6MYT3</accession>
<evidence type="ECO:0000313" key="7">
    <source>
        <dbReference type="EMBL" id="KAF4676031.1"/>
    </source>
</evidence>
<dbReference type="GO" id="GO:0016705">
    <property type="term" value="F:oxidoreductase activity, acting on paired donors, with incorporation or reduction of molecular oxygen"/>
    <property type="evidence" value="ECO:0007669"/>
    <property type="project" value="InterPro"/>
</dbReference>